<name>A0ABD5WFG4_9EURY</name>
<dbReference type="GeneID" id="81124395"/>
<dbReference type="AlphaFoldDB" id="A0ABD5WFG4"/>
<accession>A0ABD5WFG4</accession>
<dbReference type="Pfam" id="PF24336">
    <property type="entry name" value="DUF7504"/>
    <property type="match status" value="1"/>
</dbReference>
<evidence type="ECO:0000313" key="2">
    <source>
        <dbReference type="Proteomes" id="UP001596461"/>
    </source>
</evidence>
<dbReference type="RefSeq" id="WP_284032535.1">
    <property type="nucleotide sequence ID" value="NZ_CP126154.1"/>
</dbReference>
<gene>
    <name evidence="1" type="ORF">ACFQL9_12545</name>
</gene>
<dbReference type="Proteomes" id="UP001596461">
    <property type="component" value="Unassembled WGS sequence"/>
</dbReference>
<protein>
    <recommendedName>
        <fullName evidence="3">RecA-superfamily ATPase, KaiC/GvpD/RAD55 family</fullName>
    </recommendedName>
</protein>
<reference evidence="1 2" key="1">
    <citation type="journal article" date="2019" name="Int. J. Syst. Evol. Microbiol.">
        <title>The Global Catalogue of Microorganisms (GCM) 10K type strain sequencing project: providing services to taxonomists for standard genome sequencing and annotation.</title>
        <authorList>
            <consortium name="The Broad Institute Genomics Platform"/>
            <consortium name="The Broad Institute Genome Sequencing Center for Infectious Disease"/>
            <person name="Wu L."/>
            <person name="Ma J."/>
        </authorList>
    </citation>
    <scope>NUCLEOTIDE SEQUENCE [LARGE SCALE GENOMIC DNA]</scope>
    <source>
        <strain evidence="1 2">DT31</strain>
    </source>
</reference>
<organism evidence="1 2">
    <name type="scientific">Halobaculum lipolyticum</name>
    <dbReference type="NCBI Taxonomy" id="3032001"/>
    <lineage>
        <taxon>Archaea</taxon>
        <taxon>Methanobacteriati</taxon>
        <taxon>Methanobacteriota</taxon>
        <taxon>Stenosarchaea group</taxon>
        <taxon>Halobacteria</taxon>
        <taxon>Halobacteriales</taxon>
        <taxon>Haloferacaceae</taxon>
        <taxon>Halobaculum</taxon>
    </lineage>
</organism>
<evidence type="ECO:0000313" key="1">
    <source>
        <dbReference type="EMBL" id="MFC7070473.1"/>
    </source>
</evidence>
<keyword evidence="2" id="KW-1185">Reference proteome</keyword>
<dbReference type="EMBL" id="JBHTAH010000011">
    <property type="protein sequence ID" value="MFC7070473.1"/>
    <property type="molecule type" value="Genomic_DNA"/>
</dbReference>
<sequence>MSLSAGRSFSVGDLPIDGVDAGTSVLLTGDDSRALEAAFYHLVAPEPEERAAVLSTDTQGRSVRRSLDRVAEGAADRTSVLAGTGRSSDGVQAVDDLADLAGLGMTFTSMVAEAQQGSGRFRSGILLCSSVCAAADDIRSVYRMLNSNFLPELRRGDGIGVCALDTSVDFGSTSSSVVKGMTTSFNTHITVESDGRDVSLDLSDFGGSDRSTVSL</sequence>
<proteinExistence type="predicted"/>
<dbReference type="InterPro" id="IPR055927">
    <property type="entry name" value="DUF7504"/>
</dbReference>
<comment type="caution">
    <text evidence="1">The sequence shown here is derived from an EMBL/GenBank/DDBJ whole genome shotgun (WGS) entry which is preliminary data.</text>
</comment>
<evidence type="ECO:0008006" key="3">
    <source>
        <dbReference type="Google" id="ProtNLM"/>
    </source>
</evidence>